<dbReference type="Pfam" id="PF02518">
    <property type="entry name" value="HATPase_c"/>
    <property type="match status" value="1"/>
</dbReference>
<feature type="domain" description="Histidine kinase" evidence="7">
    <location>
        <begin position="33"/>
        <end position="159"/>
    </location>
</feature>
<dbReference type="InterPro" id="IPR036890">
    <property type="entry name" value="HATPase_C_sf"/>
</dbReference>
<evidence type="ECO:0000256" key="1">
    <source>
        <dbReference type="ARBA" id="ARBA00000085"/>
    </source>
</evidence>
<dbReference type="Proteomes" id="UP000773614">
    <property type="component" value="Unassembled WGS sequence"/>
</dbReference>
<keyword evidence="9" id="KW-1185">Reference proteome</keyword>
<dbReference type="GO" id="GO:0004673">
    <property type="term" value="F:protein histidine kinase activity"/>
    <property type="evidence" value="ECO:0007669"/>
    <property type="project" value="UniProtKB-EC"/>
</dbReference>
<dbReference type="Gene3D" id="3.30.565.10">
    <property type="entry name" value="Histidine kinase-like ATPase, C-terminal domain"/>
    <property type="match status" value="1"/>
</dbReference>
<dbReference type="InterPro" id="IPR003594">
    <property type="entry name" value="HATPase_dom"/>
</dbReference>
<dbReference type="PANTHER" id="PTHR44936:SF9">
    <property type="entry name" value="SENSOR PROTEIN CREC"/>
    <property type="match status" value="1"/>
</dbReference>
<dbReference type="GO" id="GO:0000160">
    <property type="term" value="P:phosphorelay signal transduction system"/>
    <property type="evidence" value="ECO:0007669"/>
    <property type="project" value="UniProtKB-KW"/>
</dbReference>
<evidence type="ECO:0000313" key="9">
    <source>
        <dbReference type="Proteomes" id="UP000773614"/>
    </source>
</evidence>
<proteinExistence type="predicted"/>
<dbReference type="AlphaFoldDB" id="A0A964WVQ3"/>
<organism evidence="8 9">
    <name type="scientific">Propylenella binzhouense</name>
    <dbReference type="NCBI Taxonomy" id="2555902"/>
    <lineage>
        <taxon>Bacteria</taxon>
        <taxon>Pseudomonadati</taxon>
        <taxon>Pseudomonadota</taxon>
        <taxon>Alphaproteobacteria</taxon>
        <taxon>Hyphomicrobiales</taxon>
        <taxon>Propylenellaceae</taxon>
        <taxon>Propylenella</taxon>
    </lineage>
</organism>
<keyword evidence="8" id="KW-0547">Nucleotide-binding</keyword>
<evidence type="ECO:0000256" key="2">
    <source>
        <dbReference type="ARBA" id="ARBA00012438"/>
    </source>
</evidence>
<dbReference type="EC" id="2.7.13.3" evidence="2"/>
<keyword evidence="6" id="KW-0902">Two-component regulatory system</keyword>
<dbReference type="SMART" id="SM00387">
    <property type="entry name" value="HATPase_c"/>
    <property type="match status" value="1"/>
</dbReference>
<comment type="caution">
    <text evidence="8">The sequence shown here is derived from an EMBL/GenBank/DDBJ whole genome shotgun (WGS) entry which is preliminary data.</text>
</comment>
<dbReference type="InterPro" id="IPR050980">
    <property type="entry name" value="2C_sensor_his_kinase"/>
</dbReference>
<comment type="catalytic activity">
    <reaction evidence="1">
        <text>ATP + protein L-histidine = ADP + protein N-phospho-L-histidine.</text>
        <dbReference type="EC" id="2.7.13.3"/>
    </reaction>
</comment>
<keyword evidence="3" id="KW-0597">Phosphoprotein</keyword>
<evidence type="ECO:0000256" key="5">
    <source>
        <dbReference type="ARBA" id="ARBA00022777"/>
    </source>
</evidence>
<reference evidence="8" key="1">
    <citation type="submission" date="2019-03" db="EMBL/GenBank/DDBJ databases">
        <title>Afifella sp. nov., isolated from activated sludge.</title>
        <authorList>
            <person name="Li Q."/>
            <person name="Liu Y."/>
        </authorList>
    </citation>
    <scope>NUCLEOTIDE SEQUENCE</scope>
    <source>
        <strain evidence="8">L72</strain>
    </source>
</reference>
<dbReference type="OrthoDB" id="9809329at2"/>
<dbReference type="InterPro" id="IPR005467">
    <property type="entry name" value="His_kinase_dom"/>
</dbReference>
<evidence type="ECO:0000259" key="7">
    <source>
        <dbReference type="PROSITE" id="PS50109"/>
    </source>
</evidence>
<keyword evidence="5" id="KW-0418">Kinase</keyword>
<dbReference type="PANTHER" id="PTHR44936">
    <property type="entry name" value="SENSOR PROTEIN CREC"/>
    <property type="match status" value="1"/>
</dbReference>
<evidence type="ECO:0000256" key="4">
    <source>
        <dbReference type="ARBA" id="ARBA00022679"/>
    </source>
</evidence>
<evidence type="ECO:0000256" key="3">
    <source>
        <dbReference type="ARBA" id="ARBA00022553"/>
    </source>
</evidence>
<name>A0A964WVQ3_9HYPH</name>
<dbReference type="SUPFAM" id="SSF55874">
    <property type="entry name" value="ATPase domain of HSP90 chaperone/DNA topoisomerase II/histidine kinase"/>
    <property type="match status" value="1"/>
</dbReference>
<protein>
    <recommendedName>
        <fullName evidence="2">histidine kinase</fullName>
        <ecNumber evidence="2">2.7.13.3</ecNumber>
    </recommendedName>
</protein>
<dbReference type="GO" id="GO:0005524">
    <property type="term" value="F:ATP binding"/>
    <property type="evidence" value="ECO:0007669"/>
    <property type="project" value="UniProtKB-KW"/>
</dbReference>
<gene>
    <name evidence="8" type="ORF">E4O86_22545</name>
</gene>
<dbReference type="EMBL" id="SPKJ01000184">
    <property type="protein sequence ID" value="MYZ50482.1"/>
    <property type="molecule type" value="Genomic_DNA"/>
</dbReference>
<evidence type="ECO:0000256" key="6">
    <source>
        <dbReference type="ARBA" id="ARBA00023012"/>
    </source>
</evidence>
<accession>A0A964WVQ3</accession>
<evidence type="ECO:0000313" key="8">
    <source>
        <dbReference type="EMBL" id="MYZ50482.1"/>
    </source>
</evidence>
<dbReference type="PROSITE" id="PS50109">
    <property type="entry name" value="HIS_KIN"/>
    <property type="match status" value="1"/>
</dbReference>
<keyword evidence="4" id="KW-0808">Transferase</keyword>
<keyword evidence="8" id="KW-0067">ATP-binding</keyword>
<sequence length="178" mass="18599">MRGTAPAIRTAAACDAVAAIRFACRLLSREALERGIALELDMCPRAMAACDERTCRQVLLNVLGNAVKHAHGATKVTLSVRPARGAISIRISDDGIGLTDEECRTLRQAYRRGASATAEGSGLGLAIVQELIDENGGSLLISRGSEGGLSVEVRLPAAADGAIPASDGMDNGRERTCR</sequence>